<evidence type="ECO:0000313" key="1">
    <source>
        <dbReference type="EMBL" id="MFC3851379.1"/>
    </source>
</evidence>
<comment type="caution">
    <text evidence="1">The sequence shown here is derived from an EMBL/GenBank/DDBJ whole genome shotgun (WGS) entry which is preliminary data.</text>
</comment>
<name>A0ABV7ZT32_9GAMM</name>
<evidence type="ECO:0008006" key="3">
    <source>
        <dbReference type="Google" id="ProtNLM"/>
    </source>
</evidence>
<reference evidence="2" key="1">
    <citation type="journal article" date="2019" name="Int. J. Syst. Evol. Microbiol.">
        <title>The Global Catalogue of Microorganisms (GCM) 10K type strain sequencing project: providing services to taxonomists for standard genome sequencing and annotation.</title>
        <authorList>
            <consortium name="The Broad Institute Genomics Platform"/>
            <consortium name="The Broad Institute Genome Sequencing Center for Infectious Disease"/>
            <person name="Wu L."/>
            <person name="Ma J."/>
        </authorList>
    </citation>
    <scope>NUCLEOTIDE SEQUENCE [LARGE SCALE GENOMIC DNA]</scope>
    <source>
        <strain evidence="2">IBRC 10765</strain>
    </source>
</reference>
<accession>A0ABV7ZT32</accession>
<keyword evidence="2" id="KW-1185">Reference proteome</keyword>
<dbReference type="Proteomes" id="UP001595617">
    <property type="component" value="Unassembled WGS sequence"/>
</dbReference>
<organism evidence="1 2">
    <name type="scientific">Saccharospirillum mangrovi</name>
    <dbReference type="NCBI Taxonomy" id="2161747"/>
    <lineage>
        <taxon>Bacteria</taxon>
        <taxon>Pseudomonadati</taxon>
        <taxon>Pseudomonadota</taxon>
        <taxon>Gammaproteobacteria</taxon>
        <taxon>Oceanospirillales</taxon>
        <taxon>Saccharospirillaceae</taxon>
        <taxon>Saccharospirillum</taxon>
    </lineage>
</organism>
<proteinExistence type="predicted"/>
<dbReference type="RefSeq" id="WP_380692527.1">
    <property type="nucleotide sequence ID" value="NZ_JBHRYR010000002.1"/>
</dbReference>
<sequence>MKRTVLLGLMFCCGVIAQAEPLKVYGYDLDFRLQPNGDGHYHAFIQALQARGVEIDLTVVSLVRGLRNMEEDPTACNFPATINAVIRSYPQFSNIPLVTGDPVDAISLRVLTRQEDPLVTDLQQLSGRRVALWNGLDPSAFLGDVDAVVEQTPNESVRVRMLDARRLDVIIGFVPDVLLVAEALNLPTPHYAEELALYRDEGASIVCRVTPENEQALMHFNEVLAEMKRSGELRDILGPFADIVD</sequence>
<gene>
    <name evidence="1" type="ORF">ACFOOG_00925</name>
</gene>
<evidence type="ECO:0000313" key="2">
    <source>
        <dbReference type="Proteomes" id="UP001595617"/>
    </source>
</evidence>
<dbReference type="SUPFAM" id="SSF53850">
    <property type="entry name" value="Periplasmic binding protein-like II"/>
    <property type="match status" value="1"/>
</dbReference>
<dbReference type="Gene3D" id="3.40.190.10">
    <property type="entry name" value="Periplasmic binding protein-like II"/>
    <property type="match status" value="2"/>
</dbReference>
<protein>
    <recommendedName>
        <fullName evidence="3">Solute-binding protein family 3/N-terminal domain-containing protein</fullName>
    </recommendedName>
</protein>
<dbReference type="EMBL" id="JBHRYR010000002">
    <property type="protein sequence ID" value="MFC3851379.1"/>
    <property type="molecule type" value="Genomic_DNA"/>
</dbReference>